<feature type="transmembrane region" description="Helical" evidence="6">
    <location>
        <begin position="397"/>
        <end position="422"/>
    </location>
</feature>
<reference evidence="9 11" key="1">
    <citation type="journal article" date="2023" name="Arcadia Sci">
        <title>De novo assembly of a long-read Amblyomma americanum tick genome.</title>
        <authorList>
            <person name="Chou S."/>
            <person name="Poskanzer K.E."/>
            <person name="Rollins M."/>
            <person name="Thuy-Boun P.S."/>
        </authorList>
    </citation>
    <scope>NUCLEOTIDE SEQUENCE [LARGE SCALE GENOMIC DNA]</scope>
    <source>
        <strain evidence="9">F_SG_1</strain>
        <tissue evidence="9">Salivary glands</tissue>
    </source>
</reference>
<feature type="compositionally biased region" description="Polar residues" evidence="5">
    <location>
        <begin position="631"/>
        <end position="641"/>
    </location>
</feature>
<feature type="transmembrane region" description="Helical" evidence="6">
    <location>
        <begin position="600"/>
        <end position="616"/>
    </location>
</feature>
<gene>
    <name evidence="9" type="ORF">V5799_005145</name>
    <name evidence="10" type="ORF">V5799_029674</name>
</gene>
<sequence length="658" mass="72526">MNAIRLCLAWLACAMTGAQLLPSGDGVDDTCNTTLPWAVSRDEYDDIPDSVFERLMQCPVGLHGCSDELVSCSPATYAATCSCAPNCKTYRDCCWDVALSEPSPDDFPGISCVEVQIGSSWKKFIYMVVGCPVTWPDDYVREGCERPDSFNDTFYLIPVTSVNHVTYRNGFCALCNEDIVSAAFWNSTEYQAIDRVRVVLPDIVEGQPALHLRPCSELPPYDNCSTDVPEDVSRRCKMYYAPVEDTSDPYGLQYRNAYCALCNGANVSRLSCSPVLHLSNVSVTSRKTGGPPNLAALFKPVVSTPNCYAEHDGHCYIRYARSLYTVMGRSGIGAVFNETPSSKTPPKIPEHEPTIHYNVKHYITVVCMSLSILCLTMKMVVFCAYREARSFSSKCTLCLSVTLLFTQLLFLITGCIGLPPVACATSAVLIHYGFLCTFLWTTVLSFDIWRSVTAVKLSSTREKTLAIYGLVAWGLPMVLVLTAVGVQVAAPWSSMSPSYGNPTCWISTFWGIIVYFLAPMAVLLLLCLFFYFCTVSYVRSTSSAAGCTREETELSGDAGSRARQQRNHAALYVRLALIMGAPWAVAFLGTFLQFTAIDSIVNVLVGLEGAYLFFAFKDYRYLCSSAQTSLRPRPLTSSRATSNSDVSSSKKSRLSKWK</sequence>
<dbReference type="PROSITE" id="PS50261">
    <property type="entry name" value="G_PROTEIN_RECEP_F2_4"/>
    <property type="match status" value="1"/>
</dbReference>
<dbReference type="InterPro" id="IPR053231">
    <property type="entry name" value="GPCR_LN-TM7"/>
</dbReference>
<keyword evidence="7" id="KW-0732">Signal</keyword>
<feature type="domain" description="G-protein coupled receptors family 2 profile 2" evidence="8">
    <location>
        <begin position="360"/>
        <end position="617"/>
    </location>
</feature>
<reference evidence="9" key="3">
    <citation type="submission" date="2024-02" db="EMBL/GenBank/DDBJ databases">
        <authorList>
            <person name="Mcdaniel E.A."/>
            <person name="Celebi F.M."/>
            <person name="Reiter T."/>
            <person name="Weiss E.C."/>
            <person name="Chou S."/>
        </authorList>
    </citation>
    <scope>NUCLEOTIDE SEQUENCE</scope>
    <source>
        <strain evidence="9">F_SG_1</strain>
        <tissue evidence="9">Salivary glands</tissue>
    </source>
</reference>
<keyword evidence="4 6" id="KW-0472">Membrane</keyword>
<dbReference type="PANTHER" id="PTHR45902:SF1">
    <property type="entry name" value="LATROPHILIN RECEPTOR-LIKE PROTEIN A"/>
    <property type="match status" value="1"/>
</dbReference>
<dbReference type="PANTHER" id="PTHR45902">
    <property type="entry name" value="LATROPHILIN RECEPTOR-LIKE PROTEIN A"/>
    <property type="match status" value="1"/>
</dbReference>
<evidence type="ECO:0000256" key="6">
    <source>
        <dbReference type="SAM" id="Phobius"/>
    </source>
</evidence>
<reference evidence="9" key="2">
    <citation type="submission" date="2023-03" db="EMBL/GenBank/DDBJ databases">
        <authorList>
            <person name="Thuy-Boun P."/>
        </authorList>
    </citation>
    <scope>NUCLEOTIDE SEQUENCE</scope>
    <source>
        <strain evidence="9">F_SG_1</strain>
        <tissue evidence="9">Salivary glands</tissue>
    </source>
</reference>
<keyword evidence="3 6" id="KW-1133">Transmembrane helix</keyword>
<dbReference type="Gene3D" id="1.20.1070.10">
    <property type="entry name" value="Rhodopsin 7-helix transmembrane proteins"/>
    <property type="match status" value="1"/>
</dbReference>
<name>A0AAQ4E035_AMBAM</name>
<dbReference type="CDD" id="cd15039">
    <property type="entry name" value="7tmB3_Methuselah-like"/>
    <property type="match status" value="1"/>
</dbReference>
<feature type="signal peptide" evidence="7">
    <location>
        <begin position="1"/>
        <end position="20"/>
    </location>
</feature>
<dbReference type="InterPro" id="IPR017981">
    <property type="entry name" value="GPCR_2-like_7TM"/>
</dbReference>
<dbReference type="GO" id="GO:0007166">
    <property type="term" value="P:cell surface receptor signaling pathway"/>
    <property type="evidence" value="ECO:0007669"/>
    <property type="project" value="InterPro"/>
</dbReference>
<dbReference type="GO" id="GO:0004930">
    <property type="term" value="F:G protein-coupled receptor activity"/>
    <property type="evidence" value="ECO:0007669"/>
    <property type="project" value="InterPro"/>
</dbReference>
<feature type="transmembrane region" description="Helical" evidence="6">
    <location>
        <begin position="509"/>
        <end position="533"/>
    </location>
</feature>
<evidence type="ECO:0000259" key="8">
    <source>
        <dbReference type="PROSITE" id="PS50261"/>
    </source>
</evidence>
<organism evidence="9 11">
    <name type="scientific">Amblyomma americanum</name>
    <name type="common">Lone star tick</name>
    <dbReference type="NCBI Taxonomy" id="6943"/>
    <lineage>
        <taxon>Eukaryota</taxon>
        <taxon>Metazoa</taxon>
        <taxon>Ecdysozoa</taxon>
        <taxon>Arthropoda</taxon>
        <taxon>Chelicerata</taxon>
        <taxon>Arachnida</taxon>
        <taxon>Acari</taxon>
        <taxon>Parasitiformes</taxon>
        <taxon>Ixodida</taxon>
        <taxon>Ixodoidea</taxon>
        <taxon>Ixodidae</taxon>
        <taxon>Amblyomminae</taxon>
        <taxon>Amblyomma</taxon>
    </lineage>
</organism>
<evidence type="ECO:0000256" key="1">
    <source>
        <dbReference type="ARBA" id="ARBA00004141"/>
    </source>
</evidence>
<keyword evidence="11" id="KW-1185">Reference proteome</keyword>
<evidence type="ECO:0000256" key="5">
    <source>
        <dbReference type="SAM" id="MobiDB-lite"/>
    </source>
</evidence>
<evidence type="ECO:0000256" key="3">
    <source>
        <dbReference type="ARBA" id="ARBA00022989"/>
    </source>
</evidence>
<dbReference type="EMBL" id="JARKHS020024538">
    <property type="protein sequence ID" value="KAK8768075.1"/>
    <property type="molecule type" value="Genomic_DNA"/>
</dbReference>
<proteinExistence type="predicted"/>
<feature type="transmembrane region" description="Helical" evidence="6">
    <location>
        <begin position="467"/>
        <end position="489"/>
    </location>
</feature>
<dbReference type="Pfam" id="PF00002">
    <property type="entry name" value="7tm_2"/>
    <property type="match status" value="1"/>
</dbReference>
<accession>A0AAQ4E035</accession>
<feature type="transmembrane region" description="Helical" evidence="6">
    <location>
        <begin position="362"/>
        <end position="385"/>
    </location>
</feature>
<comment type="caution">
    <text evidence="9">The sequence shown here is derived from an EMBL/GenBank/DDBJ whole genome shotgun (WGS) entry which is preliminary data.</text>
</comment>
<evidence type="ECO:0000256" key="7">
    <source>
        <dbReference type="SAM" id="SignalP"/>
    </source>
</evidence>
<evidence type="ECO:0000313" key="11">
    <source>
        <dbReference type="Proteomes" id="UP001321473"/>
    </source>
</evidence>
<evidence type="ECO:0000313" key="9">
    <source>
        <dbReference type="EMBL" id="KAK8768075.1"/>
    </source>
</evidence>
<feature type="chain" id="PRO_5044712279" description="G-protein coupled receptors family 2 profile 2 domain-containing protein" evidence="7">
    <location>
        <begin position="21"/>
        <end position="658"/>
    </location>
</feature>
<evidence type="ECO:0000313" key="10">
    <source>
        <dbReference type="EMBL" id="KAK8776981.1"/>
    </source>
</evidence>
<dbReference type="GO" id="GO:0016020">
    <property type="term" value="C:membrane"/>
    <property type="evidence" value="ECO:0007669"/>
    <property type="project" value="UniProtKB-SubCell"/>
</dbReference>
<keyword evidence="2 6" id="KW-0812">Transmembrane</keyword>
<dbReference type="EMBL" id="JARKHS020012335">
    <property type="protein sequence ID" value="KAK8776981.1"/>
    <property type="molecule type" value="Genomic_DNA"/>
</dbReference>
<dbReference type="AlphaFoldDB" id="A0AAQ4E035"/>
<protein>
    <recommendedName>
        <fullName evidence="8">G-protein coupled receptors family 2 profile 2 domain-containing protein</fullName>
    </recommendedName>
</protein>
<comment type="subcellular location">
    <subcellularLocation>
        <location evidence="1">Membrane</location>
        <topology evidence="1">Multi-pass membrane protein</topology>
    </subcellularLocation>
</comment>
<feature type="region of interest" description="Disordered" evidence="5">
    <location>
        <begin position="631"/>
        <end position="658"/>
    </location>
</feature>
<evidence type="ECO:0000256" key="2">
    <source>
        <dbReference type="ARBA" id="ARBA00022692"/>
    </source>
</evidence>
<feature type="transmembrane region" description="Helical" evidence="6">
    <location>
        <begin position="571"/>
        <end position="594"/>
    </location>
</feature>
<evidence type="ECO:0000256" key="4">
    <source>
        <dbReference type="ARBA" id="ARBA00023136"/>
    </source>
</evidence>
<dbReference type="Proteomes" id="UP001321473">
    <property type="component" value="Unassembled WGS sequence"/>
</dbReference>
<feature type="transmembrane region" description="Helical" evidence="6">
    <location>
        <begin position="428"/>
        <end position="446"/>
    </location>
</feature>
<dbReference type="InterPro" id="IPR000832">
    <property type="entry name" value="GPCR_2_secretin-like"/>
</dbReference>